<dbReference type="OrthoDB" id="7491740at2759"/>
<name>A0A9N9RCG0_9NEOP</name>
<keyword evidence="1" id="KW-0175">Coiled coil</keyword>
<reference evidence="4" key="2">
    <citation type="submission" date="2022-10" db="EMBL/GenBank/DDBJ databases">
        <authorList>
            <consortium name="ENA_rothamsted_submissions"/>
            <consortium name="culmorum"/>
            <person name="King R."/>
        </authorList>
    </citation>
    <scope>NUCLEOTIDE SEQUENCE</scope>
</reference>
<evidence type="ECO:0000256" key="1">
    <source>
        <dbReference type="SAM" id="Coils"/>
    </source>
</evidence>
<accession>A0A9N9RCG0</accession>
<gene>
    <name evidence="4" type="ORF">DIATSA_LOCUS11315</name>
</gene>
<dbReference type="EMBL" id="OU893337">
    <property type="protein sequence ID" value="CAG9793903.1"/>
    <property type="molecule type" value="Genomic_DNA"/>
</dbReference>
<sequence length="523" mass="60626">MLALKLLVLVLLSNLVFGWRITDEVQNKKYLIGTPRNDDYTKLKPKLAITDKIQKIIDIFNNKPSTNNETINKNLILNDDITTERSNDETTTEKSNNETTTEQSHDNATTTNDVTTENPTTTDEPTKTSEGPEPSTCNSSLYSIKDLELIIDYIVNNSAIFTNIISEINNNTTQIRDIFLGDIKQFYTCLENGIEHLDHILKGFNDTRKKLEPRLKKITESFENYTDLLNSFQDQNNTANSLFEKFKKSNNICEFGCGKSIKPERANVLRNLQTYNPEEYYCGSIEEIRAVILSNFITYSKSLQNEMNDQIKNDIEKIKKEVDTMKNDIKDIILKKFDRTFYDILQLQDDYSHFSENVNKADINKIEEIKLNTAELLPKLMSFKDTLSKFNKFCRACDNDLALHYLNAKNISDETETYNLLNKIIKAKEDEVASVIKENYFNVLKPLKDQLSPPYKIDFNYIGKIYKDVRVKIENEKAIFVNLNNHFDPLLLIKVENLHKESTELLENIDKHTDLINNFMEKK</sequence>
<feature type="compositionally biased region" description="Low complexity" evidence="2">
    <location>
        <begin position="109"/>
        <end position="123"/>
    </location>
</feature>
<evidence type="ECO:0000256" key="2">
    <source>
        <dbReference type="SAM" id="MobiDB-lite"/>
    </source>
</evidence>
<organism evidence="4 5">
    <name type="scientific">Diatraea saccharalis</name>
    <name type="common">sugarcane borer</name>
    <dbReference type="NCBI Taxonomy" id="40085"/>
    <lineage>
        <taxon>Eukaryota</taxon>
        <taxon>Metazoa</taxon>
        <taxon>Ecdysozoa</taxon>
        <taxon>Arthropoda</taxon>
        <taxon>Hexapoda</taxon>
        <taxon>Insecta</taxon>
        <taxon>Pterygota</taxon>
        <taxon>Neoptera</taxon>
        <taxon>Endopterygota</taxon>
        <taxon>Lepidoptera</taxon>
        <taxon>Glossata</taxon>
        <taxon>Ditrysia</taxon>
        <taxon>Pyraloidea</taxon>
        <taxon>Crambidae</taxon>
        <taxon>Crambinae</taxon>
        <taxon>Diatraea</taxon>
    </lineage>
</organism>
<keyword evidence="3" id="KW-0732">Signal</keyword>
<feature type="coiled-coil region" evidence="1">
    <location>
        <begin position="301"/>
        <end position="335"/>
    </location>
</feature>
<feature type="compositionally biased region" description="Basic and acidic residues" evidence="2">
    <location>
        <begin position="82"/>
        <end position="96"/>
    </location>
</feature>
<feature type="region of interest" description="Disordered" evidence="2">
    <location>
        <begin position="82"/>
        <end position="138"/>
    </location>
</feature>
<evidence type="ECO:0000313" key="4">
    <source>
        <dbReference type="EMBL" id="CAG9793903.1"/>
    </source>
</evidence>
<evidence type="ECO:0000256" key="3">
    <source>
        <dbReference type="SAM" id="SignalP"/>
    </source>
</evidence>
<keyword evidence="5" id="KW-1185">Reference proteome</keyword>
<evidence type="ECO:0000313" key="5">
    <source>
        <dbReference type="Proteomes" id="UP001153714"/>
    </source>
</evidence>
<feature type="chain" id="PRO_5040135116" evidence="3">
    <location>
        <begin position="19"/>
        <end position="523"/>
    </location>
</feature>
<dbReference type="AlphaFoldDB" id="A0A9N9RCG0"/>
<feature type="signal peptide" evidence="3">
    <location>
        <begin position="1"/>
        <end position="18"/>
    </location>
</feature>
<protein>
    <submittedName>
        <fullName evidence="4">Uncharacterized protein</fullName>
    </submittedName>
</protein>
<reference evidence="4" key="1">
    <citation type="submission" date="2021-12" db="EMBL/GenBank/DDBJ databases">
        <authorList>
            <person name="King R."/>
        </authorList>
    </citation>
    <scope>NUCLEOTIDE SEQUENCE</scope>
</reference>
<dbReference type="Proteomes" id="UP001153714">
    <property type="component" value="Chromosome 6"/>
</dbReference>
<proteinExistence type="predicted"/>